<evidence type="ECO:0000256" key="1">
    <source>
        <dbReference type="ARBA" id="ARBA00022485"/>
    </source>
</evidence>
<keyword evidence="2" id="KW-0479">Metal-binding</keyword>
<keyword evidence="4" id="KW-0408">Iron</keyword>
<dbReference type="Pfam" id="PF00037">
    <property type="entry name" value="Fer4"/>
    <property type="match status" value="1"/>
</dbReference>
<dbReference type="InterPro" id="IPR010226">
    <property type="entry name" value="NADH_quinone_OxRdtase_chainI"/>
</dbReference>
<proteinExistence type="predicted"/>
<evidence type="ECO:0000313" key="9">
    <source>
        <dbReference type="Proteomes" id="UP000269883"/>
    </source>
</evidence>
<dbReference type="SUPFAM" id="SSF54862">
    <property type="entry name" value="4Fe-4S ferredoxins"/>
    <property type="match status" value="1"/>
</dbReference>
<feature type="domain" description="4Fe-4S ferredoxin-type" evidence="7">
    <location>
        <begin position="58"/>
        <end position="88"/>
    </location>
</feature>
<dbReference type="OrthoDB" id="9808559at2"/>
<dbReference type="Gene3D" id="3.30.70.3270">
    <property type="match status" value="1"/>
</dbReference>
<feature type="compositionally biased region" description="Basic and acidic residues" evidence="6">
    <location>
        <begin position="191"/>
        <end position="203"/>
    </location>
</feature>
<reference evidence="8 9" key="1">
    <citation type="journal article" date="2018" name="Sci. Adv.">
        <title>Multi-heme cytochromes provide a pathway for survival in energy-limited environments.</title>
        <authorList>
            <person name="Deng X."/>
            <person name="Dohmae N."/>
            <person name="Nealson K.H."/>
            <person name="Hashimoto K."/>
            <person name="Okamoto A."/>
        </authorList>
    </citation>
    <scope>NUCLEOTIDE SEQUENCE [LARGE SCALE GENOMIC DNA]</scope>
    <source>
        <strain evidence="8 9">IS5</strain>
    </source>
</reference>
<dbReference type="RefSeq" id="WP_126375669.1">
    <property type="nucleotide sequence ID" value="NZ_AP017378.1"/>
</dbReference>
<dbReference type="AlphaFoldDB" id="A0A2Z6AUG5"/>
<accession>A0A2Z6AUG5</accession>
<dbReference type="GO" id="GO:0016020">
    <property type="term" value="C:membrane"/>
    <property type="evidence" value="ECO:0007669"/>
    <property type="project" value="InterPro"/>
</dbReference>
<evidence type="ECO:0000256" key="5">
    <source>
        <dbReference type="ARBA" id="ARBA00023014"/>
    </source>
</evidence>
<evidence type="ECO:0000259" key="7">
    <source>
        <dbReference type="PROSITE" id="PS51379"/>
    </source>
</evidence>
<feature type="region of interest" description="Disordered" evidence="6">
    <location>
        <begin position="179"/>
        <end position="203"/>
    </location>
</feature>
<feature type="compositionally biased region" description="Low complexity" evidence="6">
    <location>
        <begin position="108"/>
        <end position="118"/>
    </location>
</feature>
<keyword evidence="1" id="KW-0004">4Fe-4S</keyword>
<feature type="domain" description="4Fe-4S ferredoxin-type" evidence="7">
    <location>
        <begin position="126"/>
        <end position="155"/>
    </location>
</feature>
<dbReference type="PROSITE" id="PS51379">
    <property type="entry name" value="4FE4S_FER_2"/>
    <property type="match status" value="2"/>
</dbReference>
<evidence type="ECO:0000313" key="8">
    <source>
        <dbReference type="EMBL" id="BBD06868.1"/>
    </source>
</evidence>
<dbReference type="GO" id="GO:0051539">
    <property type="term" value="F:4 iron, 4 sulfur cluster binding"/>
    <property type="evidence" value="ECO:0007669"/>
    <property type="project" value="UniProtKB-KW"/>
</dbReference>
<feature type="region of interest" description="Disordered" evidence="6">
    <location>
        <begin position="93"/>
        <end position="122"/>
    </location>
</feature>
<evidence type="ECO:0000256" key="6">
    <source>
        <dbReference type="SAM" id="MobiDB-lite"/>
    </source>
</evidence>
<dbReference type="EMBL" id="AP017378">
    <property type="protein sequence ID" value="BBD06868.1"/>
    <property type="molecule type" value="Genomic_DNA"/>
</dbReference>
<dbReference type="GO" id="GO:0046872">
    <property type="term" value="F:metal ion binding"/>
    <property type="evidence" value="ECO:0007669"/>
    <property type="project" value="UniProtKB-KW"/>
</dbReference>
<sequence>MKERKKLTFWETVKRQWSLVVGLKVTGKNYIKPQITTHYPRQTVDNISTFKGHVQLVGKPKQPDVAKCICCMLCVTSCPSSCIKVVKMKPPKEDPIPEAAAPKDMPDAAQPAKQAPPKAKAPKTPVKWTLDFNLCSLCGTCVEVCPVKSIEYSNDSYLAGYSRKDFEYDLLADLKERAAKMPAPAPKKAPKAVEKETAEQAEA</sequence>
<keyword evidence="5" id="KW-0411">Iron-sulfur</keyword>
<dbReference type="InterPro" id="IPR017896">
    <property type="entry name" value="4Fe4S_Fe-S-bd"/>
</dbReference>
<gene>
    <name evidence="8" type="ORF">DFE_0142</name>
</gene>
<evidence type="ECO:0000256" key="2">
    <source>
        <dbReference type="ARBA" id="ARBA00022723"/>
    </source>
</evidence>
<dbReference type="GO" id="GO:0016651">
    <property type="term" value="F:oxidoreductase activity, acting on NAD(P)H"/>
    <property type="evidence" value="ECO:0007669"/>
    <property type="project" value="InterPro"/>
</dbReference>
<dbReference type="KEGG" id="dfl:DFE_0142"/>
<keyword evidence="9" id="KW-1185">Reference proteome</keyword>
<organism evidence="8 9">
    <name type="scientific">Desulfovibrio ferrophilus</name>
    <dbReference type="NCBI Taxonomy" id="241368"/>
    <lineage>
        <taxon>Bacteria</taxon>
        <taxon>Pseudomonadati</taxon>
        <taxon>Thermodesulfobacteriota</taxon>
        <taxon>Desulfovibrionia</taxon>
        <taxon>Desulfovibrionales</taxon>
        <taxon>Desulfovibrionaceae</taxon>
        <taxon>Desulfovibrio</taxon>
    </lineage>
</organism>
<name>A0A2Z6AUG5_9BACT</name>
<dbReference type="PANTHER" id="PTHR10849">
    <property type="entry name" value="NADH DEHYDROGENASE UBIQUINONE IRON-SULFUR PROTEIN 8, MITOCHONDRIAL"/>
    <property type="match status" value="1"/>
</dbReference>
<evidence type="ECO:0000256" key="3">
    <source>
        <dbReference type="ARBA" id="ARBA00022737"/>
    </source>
</evidence>
<dbReference type="PROSITE" id="PS00198">
    <property type="entry name" value="4FE4S_FER_1"/>
    <property type="match status" value="2"/>
</dbReference>
<keyword evidence="3" id="KW-0677">Repeat</keyword>
<dbReference type="Proteomes" id="UP000269883">
    <property type="component" value="Chromosome"/>
</dbReference>
<protein>
    <submittedName>
        <fullName evidence="8">4Fe-4S ferredoxin iron-sulfur binding domain protein</fullName>
    </submittedName>
</protein>
<evidence type="ECO:0000256" key="4">
    <source>
        <dbReference type="ARBA" id="ARBA00023004"/>
    </source>
</evidence>
<dbReference type="InterPro" id="IPR017900">
    <property type="entry name" value="4Fe4S_Fe_S_CS"/>
</dbReference>